<evidence type="ECO:0000256" key="1">
    <source>
        <dbReference type="ARBA" id="ARBA00007637"/>
    </source>
</evidence>
<evidence type="ECO:0000259" key="2">
    <source>
        <dbReference type="Pfam" id="PF01370"/>
    </source>
</evidence>
<name>A0A1F2WG48_9ACTN</name>
<dbReference type="Pfam" id="PF01370">
    <property type="entry name" value="Epimerase"/>
    <property type="match status" value="2"/>
</dbReference>
<dbReference type="InterPro" id="IPR001509">
    <property type="entry name" value="Epimerase_deHydtase"/>
</dbReference>
<dbReference type="AlphaFoldDB" id="A0A1F2WG48"/>
<accession>A0A1F2WG48</accession>
<feature type="domain" description="NAD-dependent epimerase/dehydratase" evidence="2">
    <location>
        <begin position="102"/>
        <end position="191"/>
    </location>
</feature>
<feature type="domain" description="NAD-dependent epimerase/dehydratase" evidence="2">
    <location>
        <begin position="3"/>
        <end position="90"/>
    </location>
</feature>
<dbReference type="EMBL" id="MELK01000051">
    <property type="protein sequence ID" value="OFW55842.1"/>
    <property type="molecule type" value="Genomic_DNA"/>
</dbReference>
<gene>
    <name evidence="3" type="ORF">A2Y75_05355</name>
</gene>
<evidence type="ECO:0000313" key="3">
    <source>
        <dbReference type="EMBL" id="OFW55842.1"/>
    </source>
</evidence>
<protein>
    <recommendedName>
        <fullName evidence="2">NAD-dependent epimerase/dehydratase domain-containing protein</fullName>
    </recommendedName>
</protein>
<comment type="caution">
    <text evidence="3">The sequence shown here is derived from an EMBL/GenBank/DDBJ whole genome shotgun (WGS) entry which is preliminary data.</text>
</comment>
<dbReference type="InterPro" id="IPR036291">
    <property type="entry name" value="NAD(P)-bd_dom_sf"/>
</dbReference>
<evidence type="ECO:0000313" key="4">
    <source>
        <dbReference type="Proteomes" id="UP000177876"/>
    </source>
</evidence>
<dbReference type="Gene3D" id="3.40.50.720">
    <property type="entry name" value="NAD(P)-binding Rossmann-like Domain"/>
    <property type="match status" value="1"/>
</dbReference>
<dbReference type="STRING" id="1797197.A2Y75_05355"/>
<organism evidence="3 4">
    <name type="scientific">Candidatus Solincola sediminis</name>
    <dbReference type="NCBI Taxonomy" id="1797199"/>
    <lineage>
        <taxon>Bacteria</taxon>
        <taxon>Bacillati</taxon>
        <taxon>Actinomycetota</taxon>
        <taxon>Candidatus Geothermincolia</taxon>
        <taxon>Candidatus Geothermincolales</taxon>
        <taxon>Candidatus Geothermincolaceae</taxon>
        <taxon>Candidatus Solincola</taxon>
    </lineage>
</organism>
<dbReference type="SUPFAM" id="SSF51735">
    <property type="entry name" value="NAD(P)-binding Rossmann-fold domains"/>
    <property type="match status" value="1"/>
</dbReference>
<dbReference type="CDD" id="cd08946">
    <property type="entry name" value="SDR_e"/>
    <property type="match status" value="1"/>
</dbReference>
<sequence>MKIVVTGGRGFIGSSVCAWGAEAGHQMIPFDSSDGYDVREPSQLPVADAVIHLAGVLGTSELFDAPHTAVDVNVHGTLNVLEWCKLHDARYVGITMPPVFPSVYTATKICADRLATAWHLAYNLHVSHVCAFNAYGPGQKHGPKHPQKFMPTFATLAWRNEPLPVWGDGLQTIDMVHVDELGRMLVEAVNFGDDDVFDGGTGVPISVNDIANYVIKCTGSTGGIQYLPMRTGEKPTRVVAQGRGWSRLGWKPALNLRLVEETIASYKTSTHE</sequence>
<dbReference type="Proteomes" id="UP000177876">
    <property type="component" value="Unassembled WGS sequence"/>
</dbReference>
<reference evidence="3 4" key="1">
    <citation type="journal article" date="2016" name="Nat. Commun.">
        <title>Thousands of microbial genomes shed light on interconnected biogeochemical processes in an aquifer system.</title>
        <authorList>
            <person name="Anantharaman K."/>
            <person name="Brown C.T."/>
            <person name="Hug L.A."/>
            <person name="Sharon I."/>
            <person name="Castelle C.J."/>
            <person name="Probst A.J."/>
            <person name="Thomas B.C."/>
            <person name="Singh A."/>
            <person name="Wilkins M.J."/>
            <person name="Karaoz U."/>
            <person name="Brodie E.L."/>
            <person name="Williams K.H."/>
            <person name="Hubbard S.S."/>
            <person name="Banfield J.F."/>
        </authorList>
    </citation>
    <scope>NUCLEOTIDE SEQUENCE [LARGE SCALE GENOMIC DNA]</scope>
</reference>
<proteinExistence type="inferred from homology"/>
<comment type="similarity">
    <text evidence="1">Belongs to the NAD(P)-dependent epimerase/dehydratase family.</text>
</comment>
<dbReference type="PANTHER" id="PTHR43000">
    <property type="entry name" value="DTDP-D-GLUCOSE 4,6-DEHYDRATASE-RELATED"/>
    <property type="match status" value="1"/>
</dbReference>